<proteinExistence type="predicted"/>
<dbReference type="Proteomes" id="UP000887013">
    <property type="component" value="Unassembled WGS sequence"/>
</dbReference>
<accession>A0A8X6UEE2</accession>
<keyword evidence="2" id="KW-0378">Hydrolase</keyword>
<evidence type="ECO:0000256" key="1">
    <source>
        <dbReference type="SAM" id="MobiDB-lite"/>
    </source>
</evidence>
<keyword evidence="3" id="KW-1185">Reference proteome</keyword>
<organism evidence="2 3">
    <name type="scientific">Nephila pilipes</name>
    <name type="common">Giant wood spider</name>
    <name type="synonym">Nephila maculata</name>
    <dbReference type="NCBI Taxonomy" id="299642"/>
    <lineage>
        <taxon>Eukaryota</taxon>
        <taxon>Metazoa</taxon>
        <taxon>Ecdysozoa</taxon>
        <taxon>Arthropoda</taxon>
        <taxon>Chelicerata</taxon>
        <taxon>Arachnida</taxon>
        <taxon>Araneae</taxon>
        <taxon>Araneomorphae</taxon>
        <taxon>Entelegynae</taxon>
        <taxon>Araneoidea</taxon>
        <taxon>Nephilidae</taxon>
        <taxon>Nephila</taxon>
    </lineage>
</organism>
<evidence type="ECO:0000313" key="3">
    <source>
        <dbReference type="Proteomes" id="UP000887013"/>
    </source>
</evidence>
<feature type="compositionally biased region" description="Acidic residues" evidence="1">
    <location>
        <begin position="59"/>
        <end position="76"/>
    </location>
</feature>
<sequence>MQSDMNLFLSKRPYPTNAQYGYNNWSPPAQSNETSNGQFLERSHSARITLAKAFELCPDEDIEDQEASEDEEEIIPPEDKSWQESDPTPLQDIHNPVHLTPLNVSEISNVSTVKSVPSNSTEKIAIHFYNQTNADTKPKADGDFDFVTTSIELKRTEVSVSKMTEISDSRMRMALAETEVYDPYTDLDSKLARCIREKKLRDERRKQMEDETSSSTDQKSQVSSRLQKHCNQNSV</sequence>
<feature type="region of interest" description="Disordered" evidence="1">
    <location>
        <begin position="20"/>
        <end position="41"/>
    </location>
</feature>
<protein>
    <submittedName>
        <fullName evidence="2">Probable ubiquitin carboxyl-terminal hydrolase FAF-Y</fullName>
    </submittedName>
</protein>
<feature type="region of interest" description="Disordered" evidence="1">
    <location>
        <begin position="202"/>
        <end position="235"/>
    </location>
</feature>
<dbReference type="AlphaFoldDB" id="A0A8X6UEE2"/>
<name>A0A8X6UEE2_NEPPI</name>
<dbReference type="OrthoDB" id="289038at2759"/>
<dbReference type="GO" id="GO:0016787">
    <property type="term" value="F:hydrolase activity"/>
    <property type="evidence" value="ECO:0007669"/>
    <property type="project" value="UniProtKB-KW"/>
</dbReference>
<reference evidence="2" key="1">
    <citation type="submission" date="2020-08" db="EMBL/GenBank/DDBJ databases">
        <title>Multicomponent nature underlies the extraordinary mechanical properties of spider dragline silk.</title>
        <authorList>
            <person name="Kono N."/>
            <person name="Nakamura H."/>
            <person name="Mori M."/>
            <person name="Yoshida Y."/>
            <person name="Ohtoshi R."/>
            <person name="Malay A.D."/>
            <person name="Moran D.A.P."/>
            <person name="Tomita M."/>
            <person name="Numata K."/>
            <person name="Arakawa K."/>
        </authorList>
    </citation>
    <scope>NUCLEOTIDE SEQUENCE</scope>
</reference>
<feature type="compositionally biased region" description="Polar residues" evidence="1">
    <location>
        <begin position="20"/>
        <end position="38"/>
    </location>
</feature>
<gene>
    <name evidence="2" type="primary">USP9Y</name>
    <name evidence="2" type="ORF">NPIL_106941</name>
</gene>
<dbReference type="EMBL" id="BMAW01027344">
    <property type="protein sequence ID" value="GFU01700.1"/>
    <property type="molecule type" value="Genomic_DNA"/>
</dbReference>
<evidence type="ECO:0000313" key="2">
    <source>
        <dbReference type="EMBL" id="GFU01700.1"/>
    </source>
</evidence>
<comment type="caution">
    <text evidence="2">The sequence shown here is derived from an EMBL/GenBank/DDBJ whole genome shotgun (WGS) entry which is preliminary data.</text>
</comment>
<feature type="compositionally biased region" description="Low complexity" evidence="1">
    <location>
        <begin position="213"/>
        <end position="224"/>
    </location>
</feature>
<feature type="region of interest" description="Disordered" evidence="1">
    <location>
        <begin position="59"/>
        <end position="86"/>
    </location>
</feature>